<feature type="compositionally biased region" description="Polar residues" evidence="1">
    <location>
        <begin position="49"/>
        <end position="62"/>
    </location>
</feature>
<accession>A0A2T2WPC0</accession>
<evidence type="ECO:0008006" key="5">
    <source>
        <dbReference type="Google" id="ProtNLM"/>
    </source>
</evidence>
<dbReference type="AlphaFoldDB" id="A0A2T2WPC0"/>
<sequence>MSSWEHVDLQYLFYGYSAAWVMMCTFLVRMDRRTRRLTRDLSVLQQALTESDPTTWSSSRDQTWPGPSV</sequence>
<evidence type="ECO:0000256" key="2">
    <source>
        <dbReference type="SAM" id="Phobius"/>
    </source>
</evidence>
<dbReference type="Proteomes" id="UP000241848">
    <property type="component" value="Unassembled WGS sequence"/>
</dbReference>
<evidence type="ECO:0000313" key="4">
    <source>
        <dbReference type="Proteomes" id="UP000241848"/>
    </source>
</evidence>
<protein>
    <recommendedName>
        <fullName evidence="5">CcmD family protein</fullName>
    </recommendedName>
</protein>
<gene>
    <name evidence="3" type="ORF">C7B45_00235</name>
</gene>
<organism evidence="3 4">
    <name type="scientific">Sulfobacillus acidophilus</name>
    <dbReference type="NCBI Taxonomy" id="53633"/>
    <lineage>
        <taxon>Bacteria</taxon>
        <taxon>Bacillati</taxon>
        <taxon>Bacillota</taxon>
        <taxon>Clostridia</taxon>
        <taxon>Eubacteriales</taxon>
        <taxon>Clostridiales Family XVII. Incertae Sedis</taxon>
        <taxon>Sulfobacillus</taxon>
    </lineage>
</organism>
<feature type="region of interest" description="Disordered" evidence="1">
    <location>
        <begin position="49"/>
        <end position="69"/>
    </location>
</feature>
<reference evidence="3 4" key="1">
    <citation type="journal article" date="2014" name="BMC Genomics">
        <title>Comparison of environmental and isolate Sulfobacillus genomes reveals diverse carbon, sulfur, nitrogen, and hydrogen metabolisms.</title>
        <authorList>
            <person name="Justice N.B."/>
            <person name="Norman A."/>
            <person name="Brown C.T."/>
            <person name="Singh A."/>
            <person name="Thomas B.C."/>
            <person name="Banfield J.F."/>
        </authorList>
    </citation>
    <scope>NUCLEOTIDE SEQUENCE [LARGE SCALE GENOMIC DNA]</scope>
    <source>
        <strain evidence="3">AMDSBA3</strain>
    </source>
</reference>
<evidence type="ECO:0000313" key="3">
    <source>
        <dbReference type="EMBL" id="PSR24082.1"/>
    </source>
</evidence>
<dbReference type="EMBL" id="PXYV01000001">
    <property type="protein sequence ID" value="PSR24082.1"/>
    <property type="molecule type" value="Genomic_DNA"/>
</dbReference>
<feature type="transmembrane region" description="Helical" evidence="2">
    <location>
        <begin position="12"/>
        <end position="30"/>
    </location>
</feature>
<keyword evidence="2" id="KW-1133">Transmembrane helix</keyword>
<comment type="caution">
    <text evidence="3">The sequence shown here is derived from an EMBL/GenBank/DDBJ whole genome shotgun (WGS) entry which is preliminary data.</text>
</comment>
<name>A0A2T2WPC0_9FIRM</name>
<keyword evidence="2" id="KW-0812">Transmembrane</keyword>
<keyword evidence="2" id="KW-0472">Membrane</keyword>
<evidence type="ECO:0000256" key="1">
    <source>
        <dbReference type="SAM" id="MobiDB-lite"/>
    </source>
</evidence>
<proteinExistence type="predicted"/>